<evidence type="ECO:0000313" key="3">
    <source>
        <dbReference type="Proteomes" id="UP001153269"/>
    </source>
</evidence>
<reference evidence="2" key="1">
    <citation type="submission" date="2020-03" db="EMBL/GenBank/DDBJ databases">
        <authorList>
            <person name="Weist P."/>
        </authorList>
    </citation>
    <scope>NUCLEOTIDE SEQUENCE</scope>
</reference>
<evidence type="ECO:0000256" key="1">
    <source>
        <dbReference type="SAM" id="MobiDB-lite"/>
    </source>
</evidence>
<gene>
    <name evidence="2" type="ORF">PLEPLA_LOCUS3548</name>
</gene>
<dbReference type="EMBL" id="CADEAL010000176">
    <property type="protein sequence ID" value="CAB1415830.1"/>
    <property type="molecule type" value="Genomic_DNA"/>
</dbReference>
<keyword evidence="3" id="KW-1185">Reference proteome</keyword>
<sequence length="166" mass="17520">MEHYGNYEFLTLTGLLTVETAKYVNGATSAPSHPGRRRIRSWHLIASLYIGSKGRVVPIVSRSAECSEEAKCSPGSRRHAPGSREAAGHLKGKTPPTAAAAAPAVCLSNEHDPTQTLCGQLGSTTGSVRRTLIRDIGEECAGEGSAGAFKDLTNKTCQRELGGSQN</sequence>
<feature type="region of interest" description="Disordered" evidence="1">
    <location>
        <begin position="68"/>
        <end position="96"/>
    </location>
</feature>
<dbReference type="AlphaFoldDB" id="A0A9N7Y2Q5"/>
<dbReference type="Proteomes" id="UP001153269">
    <property type="component" value="Unassembled WGS sequence"/>
</dbReference>
<evidence type="ECO:0000313" key="2">
    <source>
        <dbReference type="EMBL" id="CAB1415830.1"/>
    </source>
</evidence>
<accession>A0A9N7Y2Q5</accession>
<protein>
    <submittedName>
        <fullName evidence="2">Uncharacterized protein</fullName>
    </submittedName>
</protein>
<name>A0A9N7Y2Q5_PLEPL</name>
<comment type="caution">
    <text evidence="2">The sequence shown here is derived from an EMBL/GenBank/DDBJ whole genome shotgun (WGS) entry which is preliminary data.</text>
</comment>
<proteinExistence type="predicted"/>
<organism evidence="2 3">
    <name type="scientific">Pleuronectes platessa</name>
    <name type="common">European plaice</name>
    <dbReference type="NCBI Taxonomy" id="8262"/>
    <lineage>
        <taxon>Eukaryota</taxon>
        <taxon>Metazoa</taxon>
        <taxon>Chordata</taxon>
        <taxon>Craniata</taxon>
        <taxon>Vertebrata</taxon>
        <taxon>Euteleostomi</taxon>
        <taxon>Actinopterygii</taxon>
        <taxon>Neopterygii</taxon>
        <taxon>Teleostei</taxon>
        <taxon>Neoteleostei</taxon>
        <taxon>Acanthomorphata</taxon>
        <taxon>Carangaria</taxon>
        <taxon>Pleuronectiformes</taxon>
        <taxon>Pleuronectoidei</taxon>
        <taxon>Pleuronectidae</taxon>
        <taxon>Pleuronectes</taxon>
    </lineage>
</organism>